<proteinExistence type="predicted"/>
<evidence type="ECO:0000313" key="1">
    <source>
        <dbReference type="EMBL" id="CAD9397122.1"/>
    </source>
</evidence>
<reference evidence="1" key="1">
    <citation type="submission" date="2021-01" db="EMBL/GenBank/DDBJ databases">
        <authorList>
            <person name="Corre E."/>
            <person name="Pelletier E."/>
            <person name="Niang G."/>
            <person name="Scheremetjew M."/>
            <person name="Finn R."/>
            <person name="Kale V."/>
            <person name="Holt S."/>
            <person name="Cochrane G."/>
            <person name="Meng A."/>
            <person name="Brown T."/>
            <person name="Cohen L."/>
        </authorList>
    </citation>
    <scope>NUCLEOTIDE SEQUENCE</scope>
    <source>
        <strain evidence="1">CCMP1381</strain>
    </source>
</reference>
<organism evidence="1">
    <name type="scientific">Octactis speculum</name>
    <dbReference type="NCBI Taxonomy" id="3111310"/>
    <lineage>
        <taxon>Eukaryota</taxon>
        <taxon>Sar</taxon>
        <taxon>Stramenopiles</taxon>
        <taxon>Ochrophyta</taxon>
        <taxon>Dictyochophyceae</taxon>
        <taxon>Dictyochales</taxon>
        <taxon>Dictyochaceae</taxon>
        <taxon>Octactis</taxon>
    </lineage>
</organism>
<dbReference type="InterPro" id="IPR032801">
    <property type="entry name" value="PXL2A/B/C"/>
</dbReference>
<dbReference type="AlphaFoldDB" id="A0A7S2BHG2"/>
<accession>A0A7S2BHG2</accession>
<protein>
    <submittedName>
        <fullName evidence="1">Uncharacterized protein</fullName>
    </submittedName>
</protein>
<sequence>MQLQRDVLPAFENAGVKLFVVGIGSVESGREFSEALRPPFPLEMLLVDESELTDAYAAAGTRNSARGEDGKQVFEGVESMWSTATTTAIDARGKQDLDAVTGNLFNKGPYKPLMPKGRSLFDQRAIEKTLVQGGSFVFRGRETLVEHYDESSGAHLPIQTLLDAALPKVAALQQPSIDSR</sequence>
<gene>
    <name evidence="1" type="ORF">DSPE1174_LOCUS7797</name>
</gene>
<name>A0A7S2BHG2_9STRA</name>
<dbReference type="EMBL" id="HBGS01014841">
    <property type="protein sequence ID" value="CAD9397122.1"/>
    <property type="molecule type" value="Transcribed_RNA"/>
</dbReference>
<dbReference type="Pfam" id="PF13911">
    <property type="entry name" value="AhpC-TSA_2"/>
    <property type="match status" value="1"/>
</dbReference>